<feature type="transmembrane region" description="Helical" evidence="1">
    <location>
        <begin position="34"/>
        <end position="55"/>
    </location>
</feature>
<dbReference type="InterPro" id="IPR029164">
    <property type="entry name" value="PIG-Y"/>
</dbReference>
<name>A5DJT7_PICGU</name>
<dbReference type="STRING" id="294746.A5DJT7"/>
<keyword evidence="3" id="KW-1185">Reference proteome</keyword>
<accession>A5DJT7</accession>
<dbReference type="OMA" id="SWCGLKL"/>
<evidence type="ECO:0000313" key="2">
    <source>
        <dbReference type="EMBL" id="EDK39440.2"/>
    </source>
</evidence>
<evidence type="ECO:0000256" key="1">
    <source>
        <dbReference type="SAM" id="Phobius"/>
    </source>
</evidence>
<dbReference type="AlphaFoldDB" id="A5DJT7"/>
<dbReference type="OrthoDB" id="2157498at2759"/>
<dbReference type="EMBL" id="CH408158">
    <property type="protein sequence ID" value="EDK39440.2"/>
    <property type="molecule type" value="Genomic_DNA"/>
</dbReference>
<organism evidence="2 3">
    <name type="scientific">Meyerozyma guilliermondii (strain ATCC 6260 / CBS 566 / DSM 6381 / JCM 1539 / NBRC 10279 / NRRL Y-324)</name>
    <name type="common">Yeast</name>
    <name type="synonym">Candida guilliermondii</name>
    <dbReference type="NCBI Taxonomy" id="294746"/>
    <lineage>
        <taxon>Eukaryota</taxon>
        <taxon>Fungi</taxon>
        <taxon>Dikarya</taxon>
        <taxon>Ascomycota</taxon>
        <taxon>Saccharomycotina</taxon>
        <taxon>Pichiomycetes</taxon>
        <taxon>Debaryomycetaceae</taxon>
        <taxon>Meyerozyma</taxon>
    </lineage>
</organism>
<dbReference type="eggNOG" id="ENOG502RGDA">
    <property type="taxonomic scope" value="Eukaryota"/>
</dbReference>
<dbReference type="InParanoid" id="A5DJT7"/>
<dbReference type="Proteomes" id="UP000001997">
    <property type="component" value="Unassembled WGS sequence"/>
</dbReference>
<dbReference type="Pfam" id="PF15159">
    <property type="entry name" value="PIG-Y"/>
    <property type="match status" value="1"/>
</dbReference>
<keyword evidence="1" id="KW-0812">Transmembrane</keyword>
<keyword evidence="1" id="KW-0472">Membrane</keyword>
<dbReference type="VEuPathDB" id="FungiDB:PGUG_03538"/>
<dbReference type="HOGENOM" id="CLU_158090_0_0_1"/>
<dbReference type="PANTHER" id="PTHR39400">
    <property type="entry name" value="YALI0E29227P"/>
    <property type="match status" value="1"/>
</dbReference>
<proteinExistence type="predicted"/>
<gene>
    <name evidence="2" type="ORF">PGUG_03538</name>
</gene>
<dbReference type="RefSeq" id="XP_001484157.2">
    <property type="nucleotide sequence ID" value="XM_001484107.1"/>
</dbReference>
<dbReference type="PANTHER" id="PTHR39400:SF1">
    <property type="entry name" value="PIG-P DOMAIN-CONTAINING PROTEIN"/>
    <property type="match status" value="1"/>
</dbReference>
<dbReference type="KEGG" id="pgu:PGUG_03538"/>
<feature type="transmembrane region" description="Helical" evidence="1">
    <location>
        <begin position="90"/>
        <end position="110"/>
    </location>
</feature>
<keyword evidence="1" id="KW-1133">Transmembrane helix</keyword>
<sequence>MENVKPLPLLKPRNPIKSYSNDTDQLFSLRTYGYLILAATWIIFIVTTCSLLGIWDYIIFPLSLSSSTDHLHSQLSSIFRFIESSVLKAWGIYVVLWWWAISSWIGLKLFRHSKGIQAELDKRS</sequence>
<protein>
    <submittedName>
        <fullName evidence="2">Uncharacterized protein</fullName>
    </submittedName>
</protein>
<reference evidence="2 3" key="1">
    <citation type="journal article" date="2009" name="Nature">
        <title>Evolution of pathogenicity and sexual reproduction in eight Candida genomes.</title>
        <authorList>
            <person name="Butler G."/>
            <person name="Rasmussen M.D."/>
            <person name="Lin M.F."/>
            <person name="Santos M.A."/>
            <person name="Sakthikumar S."/>
            <person name="Munro C.A."/>
            <person name="Rheinbay E."/>
            <person name="Grabherr M."/>
            <person name="Forche A."/>
            <person name="Reedy J.L."/>
            <person name="Agrafioti I."/>
            <person name="Arnaud M.B."/>
            <person name="Bates S."/>
            <person name="Brown A.J."/>
            <person name="Brunke S."/>
            <person name="Costanzo M.C."/>
            <person name="Fitzpatrick D.A."/>
            <person name="de Groot P.W."/>
            <person name="Harris D."/>
            <person name="Hoyer L.L."/>
            <person name="Hube B."/>
            <person name="Klis F.M."/>
            <person name="Kodira C."/>
            <person name="Lennard N."/>
            <person name="Logue M.E."/>
            <person name="Martin R."/>
            <person name="Neiman A.M."/>
            <person name="Nikolaou E."/>
            <person name="Quail M.A."/>
            <person name="Quinn J."/>
            <person name="Santos M.C."/>
            <person name="Schmitzberger F.F."/>
            <person name="Sherlock G."/>
            <person name="Shah P."/>
            <person name="Silverstein K.A."/>
            <person name="Skrzypek M.S."/>
            <person name="Soll D."/>
            <person name="Staggs R."/>
            <person name="Stansfield I."/>
            <person name="Stumpf M.P."/>
            <person name="Sudbery P.E."/>
            <person name="Srikantha T."/>
            <person name="Zeng Q."/>
            <person name="Berman J."/>
            <person name="Berriman M."/>
            <person name="Heitman J."/>
            <person name="Gow N.A."/>
            <person name="Lorenz M.C."/>
            <person name="Birren B.W."/>
            <person name="Kellis M."/>
            <person name="Cuomo C.A."/>
        </authorList>
    </citation>
    <scope>NUCLEOTIDE SEQUENCE [LARGE SCALE GENOMIC DNA]</scope>
    <source>
        <strain evidence="3">ATCC 6260 / CBS 566 / DSM 6381 / JCM 1539 / NBRC 10279 / NRRL Y-324</strain>
    </source>
</reference>
<evidence type="ECO:0000313" key="3">
    <source>
        <dbReference type="Proteomes" id="UP000001997"/>
    </source>
</evidence>
<dbReference type="GeneID" id="5125980"/>